<evidence type="ECO:0000313" key="4">
    <source>
        <dbReference type="Proteomes" id="UP001209681"/>
    </source>
</evidence>
<feature type="chain" id="PRO_5046075132" evidence="1">
    <location>
        <begin position="28"/>
        <end position="99"/>
    </location>
</feature>
<name>A0ABT3N6Q0_9BACT</name>
<dbReference type="InterPro" id="IPR051675">
    <property type="entry name" value="Endo/Exo/Phosphatase_dom_1"/>
</dbReference>
<dbReference type="EMBL" id="JAPFPW010000002">
    <property type="protein sequence ID" value="MCW7752836.1"/>
    <property type="molecule type" value="Genomic_DNA"/>
</dbReference>
<dbReference type="InterPro" id="IPR004509">
    <property type="entry name" value="Competence_ComEA_HhH"/>
</dbReference>
<gene>
    <name evidence="3" type="ORF">OOT00_02435</name>
</gene>
<dbReference type="Gene3D" id="1.10.150.320">
    <property type="entry name" value="Photosystem II 12 kDa extrinsic protein"/>
    <property type="match status" value="1"/>
</dbReference>
<dbReference type="RefSeq" id="WP_265423697.1">
    <property type="nucleotide sequence ID" value="NZ_JAPFPW010000002.1"/>
</dbReference>
<comment type="caution">
    <text evidence="3">The sequence shown here is derived from an EMBL/GenBank/DDBJ whole genome shotgun (WGS) entry which is preliminary data.</text>
</comment>
<evidence type="ECO:0000313" key="3">
    <source>
        <dbReference type="EMBL" id="MCW7752836.1"/>
    </source>
</evidence>
<protein>
    <submittedName>
        <fullName evidence="3">Helix-hairpin-helix domain-containing protein</fullName>
    </submittedName>
</protein>
<dbReference type="InterPro" id="IPR010994">
    <property type="entry name" value="RuvA_2-like"/>
</dbReference>
<dbReference type="InterPro" id="IPR003583">
    <property type="entry name" value="Hlx-hairpin-Hlx_DNA-bd_motif"/>
</dbReference>
<dbReference type="Proteomes" id="UP001209681">
    <property type="component" value="Unassembled WGS sequence"/>
</dbReference>
<organism evidence="3 4">
    <name type="scientific">Desulfobotulus pelophilus</name>
    <dbReference type="NCBI Taxonomy" id="2823377"/>
    <lineage>
        <taxon>Bacteria</taxon>
        <taxon>Pseudomonadati</taxon>
        <taxon>Thermodesulfobacteriota</taxon>
        <taxon>Desulfobacteria</taxon>
        <taxon>Desulfobacterales</taxon>
        <taxon>Desulfobacteraceae</taxon>
        <taxon>Desulfobotulus</taxon>
    </lineage>
</organism>
<feature type="signal peptide" evidence="1">
    <location>
        <begin position="1"/>
        <end position="27"/>
    </location>
</feature>
<accession>A0ABT3N6Q0</accession>
<dbReference type="NCBIfam" id="TIGR00426">
    <property type="entry name" value="competence protein ComEA helix-hairpin-helix repeat region"/>
    <property type="match status" value="1"/>
</dbReference>
<feature type="domain" description="Helix-hairpin-helix DNA-binding motif class 1" evidence="2">
    <location>
        <begin position="41"/>
        <end position="60"/>
    </location>
</feature>
<evidence type="ECO:0000259" key="2">
    <source>
        <dbReference type="SMART" id="SM00278"/>
    </source>
</evidence>
<proteinExistence type="predicted"/>
<dbReference type="SMART" id="SM00278">
    <property type="entry name" value="HhH1"/>
    <property type="match status" value="2"/>
</dbReference>
<evidence type="ECO:0000256" key="1">
    <source>
        <dbReference type="SAM" id="SignalP"/>
    </source>
</evidence>
<dbReference type="PANTHER" id="PTHR21180">
    <property type="entry name" value="ENDONUCLEASE/EXONUCLEASE/PHOSPHATASE FAMILY DOMAIN-CONTAINING PROTEIN 1"/>
    <property type="match status" value="1"/>
</dbReference>
<dbReference type="Pfam" id="PF12836">
    <property type="entry name" value="HHH_3"/>
    <property type="match status" value="1"/>
</dbReference>
<dbReference type="SUPFAM" id="SSF47781">
    <property type="entry name" value="RuvA domain 2-like"/>
    <property type="match status" value="1"/>
</dbReference>
<feature type="domain" description="Helix-hairpin-helix DNA-binding motif class 1" evidence="2">
    <location>
        <begin position="71"/>
        <end position="90"/>
    </location>
</feature>
<dbReference type="PANTHER" id="PTHR21180:SF32">
    <property type="entry name" value="ENDONUCLEASE_EXONUCLEASE_PHOSPHATASE FAMILY DOMAIN-CONTAINING PROTEIN 1"/>
    <property type="match status" value="1"/>
</dbReference>
<keyword evidence="1" id="KW-0732">Signal</keyword>
<sequence>MNGLNMRVLLAMGACLFVVLMAGPALAQTTDRIDINTASVEELMGLKGIGKTYAERIVSHRENVGPFTAVDDLIQVKGIGAKTIEPIRDRIMVSPVRTP</sequence>
<reference evidence="3 4" key="1">
    <citation type="submission" date="2022-11" db="EMBL/GenBank/DDBJ databases">
        <title>Desulfobotulus tamanensis H1 sp. nov. - anaerobic, alkaliphilic, sulphate reducing bacterium isolated from terrestrial mud volcano.</title>
        <authorList>
            <person name="Frolova A."/>
            <person name="Merkel A.Y."/>
            <person name="Slobodkin A.I."/>
        </authorList>
    </citation>
    <scope>NUCLEOTIDE SEQUENCE [LARGE SCALE GENOMIC DNA]</scope>
    <source>
        <strain evidence="3 4">H1</strain>
    </source>
</reference>
<keyword evidence="4" id="KW-1185">Reference proteome</keyword>